<dbReference type="PATRIC" id="fig|1173020.3.peg.1330"/>
<evidence type="ECO:0000313" key="1">
    <source>
        <dbReference type="EMBL" id="AFY92357.1"/>
    </source>
</evidence>
<dbReference type="Proteomes" id="UP000010366">
    <property type="component" value="Chromosome"/>
</dbReference>
<gene>
    <name evidence="1" type="ORF">Cha6605_1133</name>
</gene>
<dbReference type="NCBIfam" id="TIGR03698">
    <property type="entry name" value="clan_AA_DTGF"/>
    <property type="match status" value="1"/>
</dbReference>
<name>K9UB94_CHAP6</name>
<keyword evidence="2" id="KW-1185">Reference proteome</keyword>
<evidence type="ECO:0000313" key="2">
    <source>
        <dbReference type="Proteomes" id="UP000010366"/>
    </source>
</evidence>
<keyword evidence="1" id="KW-0645">Protease</keyword>
<dbReference type="InterPro" id="IPR022274">
    <property type="entry name" value="Peptidase_asp_AF0612"/>
</dbReference>
<sequence length="119" mass="12811">MIAGRVTEGRATVPVTFRMPDRSGFSIEFVIDTGFTGSLCLPPEAIAVLGLPFQYEVPANLANNSNVFLKVYTATILWKGETQEVNVFAAGRKPLLGVGMMSGNELYVHFIEGGAVSIE</sequence>
<dbReference type="EMBL" id="CP003600">
    <property type="protein sequence ID" value="AFY92357.1"/>
    <property type="molecule type" value="Genomic_DNA"/>
</dbReference>
<dbReference type="RefSeq" id="WP_015158545.1">
    <property type="nucleotide sequence ID" value="NC_019697.1"/>
</dbReference>
<dbReference type="AlphaFoldDB" id="K9UB94"/>
<proteinExistence type="predicted"/>
<dbReference type="KEGG" id="cmp:Cha6605_1133"/>
<organism evidence="1 2">
    <name type="scientific">Chamaesiphon minutus (strain ATCC 27169 / PCC 6605)</name>
    <dbReference type="NCBI Taxonomy" id="1173020"/>
    <lineage>
        <taxon>Bacteria</taxon>
        <taxon>Bacillati</taxon>
        <taxon>Cyanobacteriota</taxon>
        <taxon>Cyanophyceae</taxon>
        <taxon>Gomontiellales</taxon>
        <taxon>Chamaesiphonaceae</taxon>
        <taxon>Chamaesiphon</taxon>
    </lineage>
</organism>
<accession>K9UB94</accession>
<keyword evidence="1" id="KW-0378">Hydrolase</keyword>
<dbReference type="OrthoDB" id="573359at2"/>
<dbReference type="GO" id="GO:0008233">
    <property type="term" value="F:peptidase activity"/>
    <property type="evidence" value="ECO:0007669"/>
    <property type="project" value="UniProtKB-KW"/>
</dbReference>
<protein>
    <submittedName>
        <fullName evidence="1">Clan AA aspartic protease, AF_0612 family</fullName>
    </submittedName>
</protein>
<reference evidence="1 2" key="1">
    <citation type="submission" date="2012-05" db="EMBL/GenBank/DDBJ databases">
        <title>Finished chromosome of genome of Chamaesiphon sp. PCC 6605.</title>
        <authorList>
            <consortium name="US DOE Joint Genome Institute"/>
            <person name="Gugger M."/>
            <person name="Coursin T."/>
            <person name="Rippka R."/>
            <person name="Tandeau De Marsac N."/>
            <person name="Huntemann M."/>
            <person name="Wei C.-L."/>
            <person name="Han J."/>
            <person name="Detter J.C."/>
            <person name="Han C."/>
            <person name="Tapia R."/>
            <person name="Chen A."/>
            <person name="Kyrpides N."/>
            <person name="Mavromatis K."/>
            <person name="Markowitz V."/>
            <person name="Szeto E."/>
            <person name="Ivanova N."/>
            <person name="Pagani I."/>
            <person name="Pati A."/>
            <person name="Goodwin L."/>
            <person name="Nordberg H.P."/>
            <person name="Cantor M.N."/>
            <person name="Hua S.X."/>
            <person name="Woyke T."/>
            <person name="Kerfeld C.A."/>
        </authorList>
    </citation>
    <scope>NUCLEOTIDE SEQUENCE [LARGE SCALE GENOMIC DNA]</scope>
    <source>
        <strain evidence="2">ATCC 27169 / PCC 6605</strain>
    </source>
</reference>
<dbReference type="eggNOG" id="COG5550">
    <property type="taxonomic scope" value="Bacteria"/>
</dbReference>
<dbReference type="HOGENOM" id="CLU_149987_1_0_3"/>
<dbReference type="GO" id="GO:0006508">
    <property type="term" value="P:proteolysis"/>
    <property type="evidence" value="ECO:0007669"/>
    <property type="project" value="UniProtKB-KW"/>
</dbReference>